<dbReference type="OrthoDB" id="10636078at2759"/>
<dbReference type="AlphaFoldDB" id="A0A8J5XQX2"/>
<evidence type="ECO:0000313" key="5">
    <source>
        <dbReference type="Proteomes" id="UP000751190"/>
    </source>
</evidence>
<feature type="signal peptide" evidence="3">
    <location>
        <begin position="1"/>
        <end position="19"/>
    </location>
</feature>
<evidence type="ECO:0000313" key="4">
    <source>
        <dbReference type="EMBL" id="KAG8468704.1"/>
    </source>
</evidence>
<keyword evidence="2" id="KW-0472">Membrane</keyword>
<keyword evidence="3" id="KW-0732">Signal</keyword>
<reference evidence="4" key="1">
    <citation type="submission" date="2021-05" db="EMBL/GenBank/DDBJ databases">
        <title>The genome of the haptophyte Pavlova lutheri (Diacronema luteri, Pavlovales) - a model for lipid biosynthesis in eukaryotic algae.</title>
        <authorList>
            <person name="Hulatt C.J."/>
            <person name="Posewitz M.C."/>
        </authorList>
    </citation>
    <scope>NUCLEOTIDE SEQUENCE</scope>
    <source>
        <strain evidence="4">NIVA-4/92</strain>
    </source>
</reference>
<comment type="caution">
    <text evidence="4">The sequence shown here is derived from an EMBL/GenBank/DDBJ whole genome shotgun (WGS) entry which is preliminary data.</text>
</comment>
<organism evidence="4 5">
    <name type="scientific">Diacronema lutheri</name>
    <name type="common">Unicellular marine alga</name>
    <name type="synonym">Monochrysis lutheri</name>
    <dbReference type="NCBI Taxonomy" id="2081491"/>
    <lineage>
        <taxon>Eukaryota</taxon>
        <taxon>Haptista</taxon>
        <taxon>Haptophyta</taxon>
        <taxon>Pavlovophyceae</taxon>
        <taxon>Pavlovales</taxon>
        <taxon>Pavlovaceae</taxon>
        <taxon>Diacronema</taxon>
    </lineage>
</organism>
<proteinExistence type="predicted"/>
<dbReference type="Proteomes" id="UP000751190">
    <property type="component" value="Unassembled WGS sequence"/>
</dbReference>
<feature type="chain" id="PRO_5035250992" evidence="3">
    <location>
        <begin position="20"/>
        <end position="457"/>
    </location>
</feature>
<keyword evidence="5" id="KW-1185">Reference proteome</keyword>
<feature type="region of interest" description="Disordered" evidence="1">
    <location>
        <begin position="423"/>
        <end position="457"/>
    </location>
</feature>
<evidence type="ECO:0000256" key="2">
    <source>
        <dbReference type="SAM" id="Phobius"/>
    </source>
</evidence>
<keyword evidence="2" id="KW-1133">Transmembrane helix</keyword>
<protein>
    <submittedName>
        <fullName evidence="4">Uncharacterized protein</fullName>
    </submittedName>
</protein>
<name>A0A8J5XQX2_DIALT</name>
<keyword evidence="2" id="KW-0812">Transmembrane</keyword>
<sequence>MPPLVVLVRSALAALAVRSGPPDLAGAVVDVAPYAFGAAAFAPVSAQLVLSESSEWAVELVAPCKPRYMGRAGALVGALVVHADPELNLICSAEAYAREAARAGAAGWVLFSDALFAADTSPGWESRAFADNDSRDFSAIPDVDARSRALAPIVAALRAGARVHATLVPQRSAFDRLFDSAAWSVWRALLVLQALGALELGACRAYAYVRLRGFKLFEPEWYLCALYVVLNAYRLAYVLIDPWHSADVLSLALNCLLSSCDDSMAASGSALFIVHLATRVHARALEREPPADPNGIVRSMPLARMPLMLALNCLATCNLLFDFASSLAFFFVLQRTWFEARFAIVSVAMPAFLIAVVALHRVGMFAPGRLATIAFVHGSSLIWASYAQADALLPVGDVRVPVGPLRWFGEAICAAAPTPSGGLAGGSVAAARRDEAPRAQTKGAGLALDPPAPSFAS</sequence>
<gene>
    <name evidence="4" type="ORF">KFE25_013787</name>
</gene>
<accession>A0A8J5XQX2</accession>
<feature type="transmembrane region" description="Helical" evidence="2">
    <location>
        <begin position="307"/>
        <end position="334"/>
    </location>
</feature>
<evidence type="ECO:0000256" key="1">
    <source>
        <dbReference type="SAM" id="MobiDB-lite"/>
    </source>
</evidence>
<dbReference type="EMBL" id="JAGTXO010000004">
    <property type="protein sequence ID" value="KAG8468704.1"/>
    <property type="molecule type" value="Genomic_DNA"/>
</dbReference>
<evidence type="ECO:0000256" key="3">
    <source>
        <dbReference type="SAM" id="SignalP"/>
    </source>
</evidence>
<feature type="transmembrane region" description="Helical" evidence="2">
    <location>
        <begin position="340"/>
        <end position="359"/>
    </location>
</feature>